<dbReference type="AlphaFoldDB" id="A0A2P8CBH8"/>
<name>A0A2P8CBH8_9BACT</name>
<organism evidence="2 3">
    <name type="scientific">Prolixibacter denitrificans</name>
    <dbReference type="NCBI Taxonomy" id="1541063"/>
    <lineage>
        <taxon>Bacteria</taxon>
        <taxon>Pseudomonadati</taxon>
        <taxon>Bacteroidota</taxon>
        <taxon>Bacteroidia</taxon>
        <taxon>Marinilabiliales</taxon>
        <taxon>Prolixibacteraceae</taxon>
        <taxon>Prolixibacter</taxon>
    </lineage>
</organism>
<accession>A0A2P8CBH8</accession>
<dbReference type="Gene3D" id="3.30.530.20">
    <property type="match status" value="1"/>
</dbReference>
<dbReference type="EMBL" id="PYGC01000006">
    <property type="protein sequence ID" value="PSK82329.1"/>
    <property type="molecule type" value="Genomic_DNA"/>
</dbReference>
<comment type="caution">
    <text evidence="2">The sequence shown here is derived from an EMBL/GenBank/DDBJ whole genome shotgun (WGS) entry which is preliminary data.</text>
</comment>
<gene>
    <name evidence="2" type="ORF">CLV93_10673</name>
    <name evidence="1" type="ORF">JCM18694_31730</name>
</gene>
<dbReference type="InterPro" id="IPR023393">
    <property type="entry name" value="START-like_dom_sf"/>
</dbReference>
<evidence type="ECO:0000313" key="1">
    <source>
        <dbReference type="EMBL" id="GET22927.1"/>
    </source>
</evidence>
<dbReference type="Proteomes" id="UP000240621">
    <property type="component" value="Unassembled WGS sequence"/>
</dbReference>
<dbReference type="RefSeq" id="WP_106542548.1">
    <property type="nucleotide sequence ID" value="NZ_BLAU01000001.1"/>
</dbReference>
<dbReference type="EMBL" id="BLAU01000001">
    <property type="protein sequence ID" value="GET22927.1"/>
    <property type="molecule type" value="Genomic_DNA"/>
</dbReference>
<keyword evidence="4" id="KW-1185">Reference proteome</keyword>
<protein>
    <submittedName>
        <fullName evidence="2">Ligand-binding SRPBCC domain-containing protein</fullName>
    </submittedName>
</protein>
<dbReference type="OrthoDB" id="9793552at2"/>
<evidence type="ECO:0000313" key="3">
    <source>
        <dbReference type="Proteomes" id="UP000240621"/>
    </source>
</evidence>
<sequence length="160" mass="18726">MITFHSHSGIYTLIARQIIEVGIDEAWEFFSSPANLRLITPPEMGFVITSPAPSATAYHGQIISYKLHPVGKIKTNWVTEITHVSGKKFFVDEQRKGPYRMWHHEHHFKDLNGRVEMTDRVTYRLPFGVLGKLVHDIFIKQKLREIFVYRKMKIEEIFKS</sequence>
<reference evidence="1 4" key="2">
    <citation type="submission" date="2019-10" db="EMBL/GenBank/DDBJ databases">
        <title>Prolixibacter strains distinguished by the presence of nitrate reductase genes were adept at nitrate-dependent anaerobic corrosion of metallic iron and carbon steel.</title>
        <authorList>
            <person name="Iino T."/>
            <person name="Shono N."/>
            <person name="Ito K."/>
            <person name="Nakamura R."/>
            <person name="Sueoka K."/>
            <person name="Harayama S."/>
            <person name="Ohkuma M."/>
        </authorList>
    </citation>
    <scope>NUCLEOTIDE SEQUENCE [LARGE SCALE GENOMIC DNA]</scope>
    <source>
        <strain evidence="1 4">MIC1-1</strain>
    </source>
</reference>
<dbReference type="SUPFAM" id="SSF55961">
    <property type="entry name" value="Bet v1-like"/>
    <property type="match status" value="1"/>
</dbReference>
<reference evidence="2 3" key="1">
    <citation type="submission" date="2018-03" db="EMBL/GenBank/DDBJ databases">
        <title>Genomic Encyclopedia of Archaeal and Bacterial Type Strains, Phase II (KMG-II): from individual species to whole genera.</title>
        <authorList>
            <person name="Goeker M."/>
        </authorList>
    </citation>
    <scope>NUCLEOTIDE SEQUENCE [LARGE SCALE GENOMIC DNA]</scope>
    <source>
        <strain evidence="2 3">DSM 27267</strain>
    </source>
</reference>
<dbReference type="CDD" id="cd07820">
    <property type="entry name" value="SRPBCC_3"/>
    <property type="match status" value="1"/>
</dbReference>
<evidence type="ECO:0000313" key="4">
    <source>
        <dbReference type="Proteomes" id="UP000396862"/>
    </source>
</evidence>
<dbReference type="Proteomes" id="UP000396862">
    <property type="component" value="Unassembled WGS sequence"/>
</dbReference>
<evidence type="ECO:0000313" key="2">
    <source>
        <dbReference type="EMBL" id="PSK82329.1"/>
    </source>
</evidence>
<proteinExistence type="predicted"/>